<evidence type="ECO:0000256" key="14">
    <source>
        <dbReference type="SAM" id="MobiDB-lite"/>
    </source>
</evidence>
<feature type="coiled-coil region" evidence="13">
    <location>
        <begin position="395"/>
        <end position="422"/>
    </location>
</feature>
<dbReference type="AlphaFoldDB" id="A0A6J0UVV1"/>
<evidence type="ECO:0000256" key="9">
    <source>
        <dbReference type="ARBA" id="ARBA00023273"/>
    </source>
</evidence>
<dbReference type="PANTHER" id="PTHR19960">
    <property type="entry name" value="TEKTIN"/>
    <property type="match status" value="1"/>
</dbReference>
<feature type="coiled-coil region" evidence="13">
    <location>
        <begin position="475"/>
        <end position="502"/>
    </location>
</feature>
<keyword evidence="5 12" id="KW-0282">Flagellum</keyword>
<dbReference type="InParanoid" id="A0A6J0UVV1"/>
<dbReference type="GO" id="GO:0015630">
    <property type="term" value="C:microtubule cytoskeleton"/>
    <property type="evidence" value="ECO:0007669"/>
    <property type="project" value="UniProtKB-UniRule"/>
</dbReference>
<keyword evidence="4" id="KW-0832">Ubl conjugation</keyword>
<comment type="similarity">
    <text evidence="2 12">Belongs to the tektin family.</text>
</comment>
<comment type="function">
    <text evidence="10">Sperm-specific microtubule inner protein (MIP) part of the dynein-decorated doublet microtubules (DMTs) in flagellar axoneme. Forms an extensive interaction network in different conformations that reinforces the helix bundle composed by other tektin proteins (TEKT1 to TEKT4) and MIPs to anchor the tektin bundle onto the tubulin wall of A-tubule of the sperm flagellum.</text>
</comment>
<accession>A0A6J0UVV1</accession>
<keyword evidence="8" id="KW-0206">Cytoskeleton</keyword>
<dbReference type="OrthoDB" id="9886517at2759"/>
<dbReference type="GeneID" id="110087041"/>
<dbReference type="GO" id="GO:0005634">
    <property type="term" value="C:nucleus"/>
    <property type="evidence" value="ECO:0007669"/>
    <property type="project" value="TreeGrafter"/>
</dbReference>
<protein>
    <recommendedName>
        <fullName evidence="12">Tektin</fullName>
    </recommendedName>
</protein>
<keyword evidence="6 13" id="KW-0175">Coiled coil</keyword>
<dbReference type="RefSeq" id="XP_020664073.1">
    <property type="nucleotide sequence ID" value="XM_020808414.2"/>
</dbReference>
<keyword evidence="9 12" id="KW-0966">Cell projection</keyword>
<evidence type="ECO:0000256" key="8">
    <source>
        <dbReference type="ARBA" id="ARBA00023212"/>
    </source>
</evidence>
<dbReference type="GO" id="GO:0060294">
    <property type="term" value="P:cilium movement involved in cell motility"/>
    <property type="evidence" value="ECO:0007669"/>
    <property type="project" value="UniProtKB-UniRule"/>
</dbReference>
<reference evidence="16" key="1">
    <citation type="submission" date="2025-08" db="UniProtKB">
        <authorList>
            <consortium name="RefSeq"/>
        </authorList>
    </citation>
    <scope>IDENTIFICATION</scope>
</reference>
<gene>
    <name evidence="16" type="primary">TEKT5</name>
</gene>
<dbReference type="PRINTS" id="PR00511">
    <property type="entry name" value="TEKTIN"/>
</dbReference>
<dbReference type="GO" id="GO:0036126">
    <property type="term" value="C:sperm flagellum"/>
    <property type="evidence" value="ECO:0007669"/>
    <property type="project" value="TreeGrafter"/>
</dbReference>
<dbReference type="InterPro" id="IPR000435">
    <property type="entry name" value="Tektins"/>
</dbReference>
<evidence type="ECO:0000256" key="11">
    <source>
        <dbReference type="ARBA" id="ARBA00047089"/>
    </source>
</evidence>
<organism evidence="15 16">
    <name type="scientific">Pogona vitticeps</name>
    <name type="common">central bearded dragon</name>
    <dbReference type="NCBI Taxonomy" id="103695"/>
    <lineage>
        <taxon>Eukaryota</taxon>
        <taxon>Metazoa</taxon>
        <taxon>Chordata</taxon>
        <taxon>Craniata</taxon>
        <taxon>Vertebrata</taxon>
        <taxon>Euteleostomi</taxon>
        <taxon>Lepidosauria</taxon>
        <taxon>Squamata</taxon>
        <taxon>Bifurcata</taxon>
        <taxon>Unidentata</taxon>
        <taxon>Episquamata</taxon>
        <taxon>Toxicofera</taxon>
        <taxon>Iguania</taxon>
        <taxon>Acrodonta</taxon>
        <taxon>Agamidae</taxon>
        <taxon>Amphibolurinae</taxon>
        <taxon>Pogona</taxon>
    </lineage>
</organism>
<proteinExistence type="inferred from homology"/>
<evidence type="ECO:0000256" key="7">
    <source>
        <dbReference type="ARBA" id="ARBA00023069"/>
    </source>
</evidence>
<evidence type="ECO:0000313" key="16">
    <source>
        <dbReference type="RefSeq" id="XP_020664073.1"/>
    </source>
</evidence>
<dbReference type="CTD" id="146279"/>
<comment type="subunit">
    <text evidence="11">Microtubule inner protein component of sperm flagellar doublet microtubules. Interacts with TEKT3.</text>
</comment>
<evidence type="ECO:0000256" key="12">
    <source>
        <dbReference type="RuleBase" id="RU367040"/>
    </source>
</evidence>
<dbReference type="InterPro" id="IPR048256">
    <property type="entry name" value="Tektin-like"/>
</dbReference>
<dbReference type="FunCoup" id="A0A6J0UVV1">
    <property type="interactions" value="11"/>
</dbReference>
<evidence type="ECO:0000256" key="13">
    <source>
        <dbReference type="SAM" id="Coils"/>
    </source>
</evidence>
<dbReference type="GO" id="GO:0005930">
    <property type="term" value="C:axoneme"/>
    <property type="evidence" value="ECO:0007669"/>
    <property type="project" value="UniProtKB-SubCell"/>
</dbReference>
<dbReference type="PANTHER" id="PTHR19960:SF23">
    <property type="entry name" value="TEKTIN-5"/>
    <property type="match status" value="1"/>
</dbReference>
<keyword evidence="3" id="KW-0963">Cytoplasm</keyword>
<feature type="coiled-coil region" evidence="13">
    <location>
        <begin position="270"/>
        <end position="301"/>
    </location>
</feature>
<evidence type="ECO:0000256" key="3">
    <source>
        <dbReference type="ARBA" id="ARBA00022490"/>
    </source>
</evidence>
<evidence type="ECO:0000256" key="4">
    <source>
        <dbReference type="ARBA" id="ARBA00022843"/>
    </source>
</evidence>
<evidence type="ECO:0000256" key="10">
    <source>
        <dbReference type="ARBA" id="ARBA00046061"/>
    </source>
</evidence>
<keyword evidence="15" id="KW-1185">Reference proteome</keyword>
<evidence type="ECO:0000256" key="5">
    <source>
        <dbReference type="ARBA" id="ARBA00022846"/>
    </source>
</evidence>
<sequence>MSSPSVTPSPGHRAPGTTSAEGPNLHPAASWGLTFKEGGLHGGSLEDQMEFLGTTQTASYCGPRKSCLLPEVAPTSLSQDSYQAYYLPGYRYLSSWRPSLFYKVSSFRPNDEGGGRLCPSLRPPTVLPAMRSALYARYSPQDWYKANANQIKGSEAYRHWAGKLSADSTRLIQDKDQLTRRQQEDSGKNLGQRLADIDFWKSELTYELERLLTDTRALDTAKRRLECAADEVQGPLQVALECLYNREKRMGIDLVHDSVEKHLIQEVDLIRACQEKMRKLAERMEQQLNINRDAQHALERDLGDKNSAHFIDEKCYNLRNTSDSINFYHGVEKIDGTISVPETWAKFSDDNIRYSQNARANSATLCSEADHTLETTSDDMWRQWTDTNLAFDARISETADAKNQLQAQLAKTLQEIFQTENTIMLLERAIMAKECPLKVAQTRLEARTWRPNMELCRDVPQFKLVNEVFTIDDTLQTLKLRLREAQDTLQLLILNKARLEHDLLVKANSLFIDKEKCMGMRKTFPSTPRLVGYT</sequence>
<comment type="subcellular location">
    <subcellularLocation>
        <location evidence="12">Cytoplasm</location>
        <location evidence="12">Cytoskeleton</location>
        <location evidence="12">Cilium axoneme</location>
    </subcellularLocation>
    <subcellularLocation>
        <location evidence="1">Cytoplasm</location>
        <location evidence="1">Cytoskeleton</location>
        <location evidence="1">Flagellum axoneme</location>
    </subcellularLocation>
</comment>
<dbReference type="KEGG" id="pvt:110087041"/>
<keyword evidence="7 12" id="KW-0969">Cilium</keyword>
<dbReference type="Proteomes" id="UP001652642">
    <property type="component" value="Chromosome 13"/>
</dbReference>
<evidence type="ECO:0000256" key="2">
    <source>
        <dbReference type="ARBA" id="ARBA00007209"/>
    </source>
</evidence>
<evidence type="ECO:0000313" key="15">
    <source>
        <dbReference type="Proteomes" id="UP001652642"/>
    </source>
</evidence>
<name>A0A6J0UVV1_9SAUR</name>
<feature type="region of interest" description="Disordered" evidence="14">
    <location>
        <begin position="1"/>
        <end position="28"/>
    </location>
</feature>
<evidence type="ECO:0000256" key="1">
    <source>
        <dbReference type="ARBA" id="ARBA00004611"/>
    </source>
</evidence>
<dbReference type="Pfam" id="PF03148">
    <property type="entry name" value="Tektin"/>
    <property type="match status" value="1"/>
</dbReference>
<dbReference type="GO" id="GO:0060271">
    <property type="term" value="P:cilium assembly"/>
    <property type="evidence" value="ECO:0007669"/>
    <property type="project" value="UniProtKB-UniRule"/>
</dbReference>
<evidence type="ECO:0000256" key="6">
    <source>
        <dbReference type="ARBA" id="ARBA00023054"/>
    </source>
</evidence>